<evidence type="ECO:0000313" key="2">
    <source>
        <dbReference type="EMBL" id="KAG2855038.1"/>
    </source>
</evidence>
<proteinExistence type="predicted"/>
<dbReference type="Proteomes" id="UP000760860">
    <property type="component" value="Unassembled WGS sequence"/>
</dbReference>
<dbReference type="Proteomes" id="UP000251314">
    <property type="component" value="Unassembled WGS sequence"/>
</dbReference>
<dbReference type="EMBL" id="RCML01000272">
    <property type="protein sequence ID" value="KAG2982747.1"/>
    <property type="molecule type" value="Genomic_DNA"/>
</dbReference>
<evidence type="ECO:0000313" key="4">
    <source>
        <dbReference type="EMBL" id="KAG2921228.1"/>
    </source>
</evidence>
<name>A0A329SD00_9STRA</name>
<feature type="compositionally biased region" description="Polar residues" evidence="1">
    <location>
        <begin position="100"/>
        <end position="113"/>
    </location>
</feature>
<reference evidence="7 8" key="1">
    <citation type="submission" date="2018-01" db="EMBL/GenBank/DDBJ databases">
        <title>Draft genome of the strawberry crown rot pathogen Phytophthora cactorum.</title>
        <authorList>
            <person name="Armitage A.D."/>
            <person name="Lysoe E."/>
            <person name="Nellist C.F."/>
            <person name="Harrison R.J."/>
            <person name="Brurberg M.B."/>
        </authorList>
    </citation>
    <scope>NUCLEOTIDE SEQUENCE [LARGE SCALE GENOMIC DNA]</scope>
    <source>
        <strain evidence="7 8">10300</strain>
    </source>
</reference>
<dbReference type="VEuPathDB" id="FungiDB:PC110_g9047"/>
<dbReference type="Proteomes" id="UP000697107">
    <property type="component" value="Unassembled WGS sequence"/>
</dbReference>
<dbReference type="InterPro" id="IPR036388">
    <property type="entry name" value="WH-like_DNA-bd_sf"/>
</dbReference>
<dbReference type="Proteomes" id="UP000774804">
    <property type="component" value="Unassembled WGS sequence"/>
</dbReference>
<evidence type="ECO:0000313" key="5">
    <source>
        <dbReference type="EMBL" id="KAG2982747.1"/>
    </source>
</evidence>
<evidence type="ECO:0000313" key="7">
    <source>
        <dbReference type="EMBL" id="RAW34655.1"/>
    </source>
</evidence>
<gene>
    <name evidence="7" type="ORF">PC110_g9047</name>
    <name evidence="2" type="ORF">PC113_g12788</name>
    <name evidence="3" type="ORF">PC115_g13805</name>
    <name evidence="4" type="ORF">PC117_g16300</name>
    <name evidence="5" type="ORF">PC118_g9797</name>
    <name evidence="6" type="ORF">PC129_g13919</name>
</gene>
<dbReference type="SUPFAM" id="SSF46689">
    <property type="entry name" value="Homeodomain-like"/>
    <property type="match status" value="1"/>
</dbReference>
<dbReference type="AlphaFoldDB" id="A0A329SD00"/>
<evidence type="ECO:0000313" key="3">
    <source>
        <dbReference type="EMBL" id="KAG2907700.1"/>
    </source>
</evidence>
<protein>
    <recommendedName>
        <fullName evidence="9">Homeodomain-like</fullName>
    </recommendedName>
</protein>
<dbReference type="EMBL" id="RCMG01000395">
    <property type="protein sequence ID" value="KAG2855038.1"/>
    <property type="molecule type" value="Genomic_DNA"/>
</dbReference>
<dbReference type="EMBL" id="RCMV01000577">
    <property type="protein sequence ID" value="KAG3215182.1"/>
    <property type="molecule type" value="Genomic_DNA"/>
</dbReference>
<dbReference type="OrthoDB" id="115694at2759"/>
<organism evidence="7 8">
    <name type="scientific">Phytophthora cactorum</name>
    <dbReference type="NCBI Taxonomy" id="29920"/>
    <lineage>
        <taxon>Eukaryota</taxon>
        <taxon>Sar</taxon>
        <taxon>Stramenopiles</taxon>
        <taxon>Oomycota</taxon>
        <taxon>Peronosporomycetes</taxon>
        <taxon>Peronosporales</taxon>
        <taxon>Peronosporaceae</taxon>
        <taxon>Phytophthora</taxon>
    </lineage>
</organism>
<dbReference type="Proteomes" id="UP000736787">
    <property type="component" value="Unassembled WGS sequence"/>
</dbReference>
<comment type="caution">
    <text evidence="7">The sequence shown here is derived from an EMBL/GenBank/DDBJ whole genome shotgun (WGS) entry which is preliminary data.</text>
</comment>
<dbReference type="STRING" id="29920.A0A329SD00"/>
<evidence type="ECO:0000313" key="6">
    <source>
        <dbReference type="EMBL" id="KAG3215182.1"/>
    </source>
</evidence>
<evidence type="ECO:0000256" key="1">
    <source>
        <dbReference type="SAM" id="MobiDB-lite"/>
    </source>
</evidence>
<feature type="region of interest" description="Disordered" evidence="1">
    <location>
        <begin position="100"/>
        <end position="120"/>
    </location>
</feature>
<dbReference type="EMBL" id="MJFZ01000194">
    <property type="protein sequence ID" value="RAW34655.1"/>
    <property type="molecule type" value="Genomic_DNA"/>
</dbReference>
<dbReference type="Proteomes" id="UP000735874">
    <property type="component" value="Unassembled WGS sequence"/>
</dbReference>
<accession>A0A329SD00</accession>
<evidence type="ECO:0008006" key="9">
    <source>
        <dbReference type="Google" id="ProtNLM"/>
    </source>
</evidence>
<dbReference type="EMBL" id="RCMK01000572">
    <property type="protein sequence ID" value="KAG2921228.1"/>
    <property type="molecule type" value="Genomic_DNA"/>
</dbReference>
<evidence type="ECO:0000313" key="8">
    <source>
        <dbReference type="Proteomes" id="UP000251314"/>
    </source>
</evidence>
<dbReference type="InterPro" id="IPR009057">
    <property type="entry name" value="Homeodomain-like_sf"/>
</dbReference>
<dbReference type="EMBL" id="RCMI01000503">
    <property type="protein sequence ID" value="KAG2907700.1"/>
    <property type="molecule type" value="Genomic_DNA"/>
</dbReference>
<dbReference type="Gene3D" id="1.10.10.10">
    <property type="entry name" value="Winged helix-like DNA-binding domain superfamily/Winged helix DNA-binding domain"/>
    <property type="match status" value="1"/>
</dbReference>
<reference evidence="2" key="2">
    <citation type="submission" date="2018-10" db="EMBL/GenBank/DDBJ databases">
        <title>Effector identification in a new, highly contiguous assembly of the strawberry crown rot pathogen Phytophthora cactorum.</title>
        <authorList>
            <person name="Armitage A.D."/>
            <person name="Nellist C.F."/>
            <person name="Bates H."/>
            <person name="Vickerstaff R.J."/>
            <person name="Harrison R.J."/>
        </authorList>
    </citation>
    <scope>NUCLEOTIDE SEQUENCE</scope>
    <source>
        <strain evidence="2">15-7</strain>
        <strain evidence="3">4032</strain>
        <strain evidence="4">4040</strain>
        <strain evidence="5">P415</strain>
        <strain evidence="6">P421</strain>
    </source>
</reference>
<sequence>MAPVRRQHSHDMRCLCISKWKKGYSYSKISAEVELPRTTVRDIVTYFKKNVHCVIRPHQDRPRLTTAGGDRRILGDTEADRFSRAAVLAAVVSKDTGHTVSPQVVRSRLNTPGLNGRSAR</sequence>
<keyword evidence="8" id="KW-1185">Reference proteome</keyword>